<dbReference type="InterPro" id="IPR027417">
    <property type="entry name" value="P-loop_NTPase"/>
</dbReference>
<gene>
    <name evidence="4" type="ORF">g.15243</name>
</gene>
<keyword evidence="2" id="KW-0866">Nonsense-mediated mRNA decay</keyword>
<dbReference type="EMBL" id="GECU01002275">
    <property type="protein sequence ID" value="JAT05432.1"/>
    <property type="molecule type" value="Transcribed_RNA"/>
</dbReference>
<proteinExistence type="inferred from homology"/>
<dbReference type="PANTHER" id="PTHR14270">
    <property type="entry name" value="NONSENSE-MEDIATED MRNA DECAY FACTOR SMG9"/>
    <property type="match status" value="1"/>
</dbReference>
<dbReference type="SUPFAM" id="SSF52540">
    <property type="entry name" value="P-loop containing nucleoside triphosphate hydrolases"/>
    <property type="match status" value="1"/>
</dbReference>
<dbReference type="InterPro" id="IPR039177">
    <property type="entry name" value="SMG9"/>
</dbReference>
<comment type="similarity">
    <text evidence="1">Belongs to the SMG9 family.</text>
</comment>
<evidence type="ECO:0000313" key="4">
    <source>
        <dbReference type="EMBL" id="JAT05432.1"/>
    </source>
</evidence>
<sequence length="447" mass="50299">MGDNPFGDRGRDTRKKKFFPSNREKDERTYGTRKLTVILTKPDGEKDREGKSFKGRTQDNSEKPLSQPTIILRNPGGDNRAVSPSQRTARAKKESETSAPTYHIAAKHSNSESTNALALPVEMKSSVKLIDDQFQILDTCVEYLTDQTDFLVVGCVGLQGVGKSTLMSHLAGSSPNQLLNTVFKSQTMENQREWKHCTSGVDFYITPNRVVLLDCQPILSSSVMDCLIQDPKKIVPPTHNSVDLSSTENAMEVQSLQVTAFLMSVCHVVLLVQDWFYNPNIVRFMQTAAMLKPRTNTTADEGLVEYFPHLMFVHTHAHNSDFSVQRVKLMQDVYKQSFGKSLLQLHSGLGIANGGVMHTLSPFTLDQEPLNLFLLPPLVDQDVKGHFQGHPGYEDLLRKMKQQLQGIGTCQLSTSQLSEKNWFHYATKVWEGIKKSTFFQEYSRLLP</sequence>
<dbReference type="Gene3D" id="3.40.50.300">
    <property type="entry name" value="P-loop containing nucleotide triphosphate hydrolases"/>
    <property type="match status" value="1"/>
</dbReference>
<accession>A0A1B6K1W7</accession>
<dbReference type="GO" id="GO:0000184">
    <property type="term" value="P:nuclear-transcribed mRNA catabolic process, nonsense-mediated decay"/>
    <property type="evidence" value="ECO:0007669"/>
    <property type="project" value="UniProtKB-KW"/>
</dbReference>
<protein>
    <recommendedName>
        <fullName evidence="5">Protein SMG9</fullName>
    </recommendedName>
</protein>
<evidence type="ECO:0000256" key="2">
    <source>
        <dbReference type="ARBA" id="ARBA00023161"/>
    </source>
</evidence>
<feature type="compositionally biased region" description="Basic and acidic residues" evidence="3">
    <location>
        <begin position="42"/>
        <end position="62"/>
    </location>
</feature>
<name>A0A1B6K1W7_9HEMI</name>
<dbReference type="PANTHER" id="PTHR14270:SF0">
    <property type="entry name" value="NONSENSE-MEDIATED MRNA DECAY FACTOR SMG9"/>
    <property type="match status" value="1"/>
</dbReference>
<organism evidence="4">
    <name type="scientific">Homalodisca liturata</name>
    <dbReference type="NCBI Taxonomy" id="320908"/>
    <lineage>
        <taxon>Eukaryota</taxon>
        <taxon>Metazoa</taxon>
        <taxon>Ecdysozoa</taxon>
        <taxon>Arthropoda</taxon>
        <taxon>Hexapoda</taxon>
        <taxon>Insecta</taxon>
        <taxon>Pterygota</taxon>
        <taxon>Neoptera</taxon>
        <taxon>Paraneoptera</taxon>
        <taxon>Hemiptera</taxon>
        <taxon>Auchenorrhyncha</taxon>
        <taxon>Membracoidea</taxon>
        <taxon>Cicadellidae</taxon>
        <taxon>Cicadellinae</taxon>
        <taxon>Proconiini</taxon>
        <taxon>Homalodisca</taxon>
    </lineage>
</organism>
<evidence type="ECO:0008006" key="5">
    <source>
        <dbReference type="Google" id="ProtNLM"/>
    </source>
</evidence>
<feature type="compositionally biased region" description="Basic and acidic residues" evidence="3">
    <location>
        <begin position="1"/>
        <end position="11"/>
    </location>
</feature>
<evidence type="ECO:0000256" key="1">
    <source>
        <dbReference type="ARBA" id="ARBA00007712"/>
    </source>
</evidence>
<dbReference type="AlphaFoldDB" id="A0A1B6K1W7"/>
<evidence type="ECO:0000256" key="3">
    <source>
        <dbReference type="SAM" id="MobiDB-lite"/>
    </source>
</evidence>
<feature type="region of interest" description="Disordered" evidence="3">
    <location>
        <begin position="1"/>
        <end position="100"/>
    </location>
</feature>
<reference evidence="4" key="1">
    <citation type="submission" date="2015-11" db="EMBL/GenBank/DDBJ databases">
        <title>De novo transcriptome assembly of four potential Pierce s Disease insect vectors from Arizona vineyards.</title>
        <authorList>
            <person name="Tassone E.E."/>
        </authorList>
    </citation>
    <scope>NUCLEOTIDE SEQUENCE</scope>
</reference>